<dbReference type="GO" id="GO:0005829">
    <property type="term" value="C:cytosol"/>
    <property type="evidence" value="ECO:0007669"/>
    <property type="project" value="TreeGrafter"/>
</dbReference>
<dbReference type="Gene3D" id="3.40.50.150">
    <property type="entry name" value="Vaccinia Virus protein VP39"/>
    <property type="match status" value="2"/>
</dbReference>
<dbReference type="OrthoDB" id="6416275at2759"/>
<evidence type="ECO:0000256" key="4">
    <source>
        <dbReference type="ARBA" id="ARBA00022691"/>
    </source>
</evidence>
<organism evidence="5 6">
    <name type="scientific">Hyalella azteca</name>
    <name type="common">Amphipod</name>
    <dbReference type="NCBI Taxonomy" id="294128"/>
    <lineage>
        <taxon>Eukaryota</taxon>
        <taxon>Metazoa</taxon>
        <taxon>Ecdysozoa</taxon>
        <taxon>Arthropoda</taxon>
        <taxon>Crustacea</taxon>
        <taxon>Multicrustacea</taxon>
        <taxon>Malacostraca</taxon>
        <taxon>Eumalacostraca</taxon>
        <taxon>Peracarida</taxon>
        <taxon>Amphipoda</taxon>
        <taxon>Senticaudata</taxon>
        <taxon>Talitrida</taxon>
        <taxon>Talitroidea</taxon>
        <taxon>Hyalellidae</taxon>
        <taxon>Hyalella</taxon>
    </lineage>
</organism>
<dbReference type="OMA" id="ILEETWC"/>
<evidence type="ECO:0000256" key="3">
    <source>
        <dbReference type="ARBA" id="ARBA00022679"/>
    </source>
</evidence>
<evidence type="ECO:0000313" key="6">
    <source>
        <dbReference type="RefSeq" id="XP_018024753.1"/>
    </source>
</evidence>
<dbReference type="Pfam" id="PF01234">
    <property type="entry name" value="NNMT_PNMT_TEMT"/>
    <property type="match status" value="2"/>
</dbReference>
<dbReference type="Proteomes" id="UP000694843">
    <property type="component" value="Unplaced"/>
</dbReference>
<dbReference type="GO" id="GO:0008170">
    <property type="term" value="F:N-methyltransferase activity"/>
    <property type="evidence" value="ECO:0007669"/>
    <property type="project" value="TreeGrafter"/>
</dbReference>
<keyword evidence="3" id="KW-0808">Transferase</keyword>
<protein>
    <submittedName>
        <fullName evidence="6">Nicotinamide N-methyltransferase-like</fullName>
    </submittedName>
</protein>
<dbReference type="GO" id="GO:0032259">
    <property type="term" value="P:methylation"/>
    <property type="evidence" value="ECO:0007669"/>
    <property type="project" value="UniProtKB-KW"/>
</dbReference>
<name>A0A8B7PF47_HYAAZ</name>
<evidence type="ECO:0000313" key="5">
    <source>
        <dbReference type="Proteomes" id="UP000694843"/>
    </source>
</evidence>
<dbReference type="SUPFAM" id="SSF53335">
    <property type="entry name" value="S-adenosyl-L-methionine-dependent methyltransferases"/>
    <property type="match status" value="1"/>
</dbReference>
<evidence type="ECO:0000256" key="2">
    <source>
        <dbReference type="ARBA" id="ARBA00022603"/>
    </source>
</evidence>
<sequence length="279" mass="30323">MTLAGLGSIILSSAADPYRKAINNDDTENLANSIQNLVVSSSSPDLDTFDLKKLYWNCFIPSEYYDTYYTNLDEEVAFFLDSYSTTACAVLRASFLPRGGSVTVADIGCGPVPIYAAAATAHLGAPAQICLADMLPQNRVALRCWRTGESTALDWSTFFERIATAYPSGRFDVVMSTLCLEFATSSAEEYRGSVARLASFVADGGFLFMAGALDNTHYVLGTSDYPSVALSEDTVRGAIDDCRLQCLEFKTLPRTTDPKTKPADHSGVFFVVARKVTHQ</sequence>
<dbReference type="PANTHER" id="PTHR10867">
    <property type="entry name" value="NNMT/PNMT/TEMT FAMILY MEMBER"/>
    <property type="match status" value="1"/>
</dbReference>
<dbReference type="KEGG" id="hazt:108680444"/>
<keyword evidence="4" id="KW-0949">S-adenosyl-L-methionine</keyword>
<keyword evidence="2" id="KW-0489">Methyltransferase</keyword>
<reference evidence="6" key="1">
    <citation type="submission" date="2025-08" db="UniProtKB">
        <authorList>
            <consortium name="RefSeq"/>
        </authorList>
    </citation>
    <scope>IDENTIFICATION</scope>
    <source>
        <tissue evidence="6">Whole organism</tissue>
    </source>
</reference>
<dbReference type="InterPro" id="IPR000940">
    <property type="entry name" value="NNMT_TEMT_trans"/>
</dbReference>
<evidence type="ECO:0000256" key="1">
    <source>
        <dbReference type="ARBA" id="ARBA00007996"/>
    </source>
</evidence>
<keyword evidence="5" id="KW-1185">Reference proteome</keyword>
<dbReference type="GeneID" id="108680444"/>
<dbReference type="AlphaFoldDB" id="A0A8B7PF47"/>
<proteinExistence type="inferred from homology"/>
<dbReference type="PANTHER" id="PTHR10867:SF17">
    <property type="entry name" value="NICOTINAMIDE N-METHYLTRANSFERASE"/>
    <property type="match status" value="1"/>
</dbReference>
<gene>
    <name evidence="6" type="primary">LOC108680444</name>
</gene>
<dbReference type="InterPro" id="IPR029063">
    <property type="entry name" value="SAM-dependent_MTases_sf"/>
</dbReference>
<comment type="similarity">
    <text evidence="1">Belongs to the class I-like SAM-binding methyltransferase superfamily. NNMT/PNMT/TEMT family.</text>
</comment>
<accession>A0A8B7PF47</accession>
<dbReference type="PROSITE" id="PS51681">
    <property type="entry name" value="SAM_MT_NNMT_PNMT_TEMT"/>
    <property type="match status" value="1"/>
</dbReference>
<dbReference type="RefSeq" id="XP_018024753.1">
    <property type="nucleotide sequence ID" value="XM_018169264.1"/>
</dbReference>